<dbReference type="Proteomes" id="UP000541444">
    <property type="component" value="Unassembled WGS sequence"/>
</dbReference>
<keyword evidence="12" id="KW-1185">Reference proteome</keyword>
<proteinExistence type="inferred from homology"/>
<dbReference type="InterPro" id="IPR036188">
    <property type="entry name" value="FAD/NAD-bd_sf"/>
</dbReference>
<evidence type="ECO:0000313" key="11">
    <source>
        <dbReference type="EMBL" id="KAF6162856.1"/>
    </source>
</evidence>
<dbReference type="GO" id="GO:0005783">
    <property type="term" value="C:endoplasmic reticulum"/>
    <property type="evidence" value="ECO:0007669"/>
    <property type="project" value="TreeGrafter"/>
</dbReference>
<dbReference type="OrthoDB" id="1678617at2759"/>
<evidence type="ECO:0000256" key="6">
    <source>
        <dbReference type="ARBA" id="ARBA00022827"/>
    </source>
</evidence>
<comment type="function">
    <text evidence="9">Catalyzes the stereospecific oxidation of squalene to (S)-2,3-epoxysqualene, and is considered to be a rate-limiting enzyme in steroid biosynthesis.</text>
</comment>
<feature type="domain" description="Squalene epoxidase" evidence="10">
    <location>
        <begin position="138"/>
        <end position="226"/>
    </location>
</feature>
<evidence type="ECO:0000256" key="7">
    <source>
        <dbReference type="ARBA" id="ARBA00023002"/>
    </source>
</evidence>
<evidence type="ECO:0000313" key="12">
    <source>
        <dbReference type="Proteomes" id="UP000541444"/>
    </source>
</evidence>
<evidence type="ECO:0000256" key="1">
    <source>
        <dbReference type="ARBA" id="ARBA00001974"/>
    </source>
</evidence>
<dbReference type="PANTHER" id="PTHR10835">
    <property type="entry name" value="SQUALENE MONOOXYGENASE"/>
    <property type="match status" value="1"/>
</dbReference>
<dbReference type="GO" id="GO:0004506">
    <property type="term" value="F:squalene monooxygenase activity"/>
    <property type="evidence" value="ECO:0007669"/>
    <property type="project" value="UniProtKB-UniRule"/>
</dbReference>
<dbReference type="GO" id="GO:0016126">
    <property type="term" value="P:sterol biosynthetic process"/>
    <property type="evidence" value="ECO:0007669"/>
    <property type="project" value="UniProtKB-UniRule"/>
</dbReference>
<evidence type="ECO:0000259" key="10">
    <source>
        <dbReference type="Pfam" id="PF08491"/>
    </source>
</evidence>
<keyword evidence="7 9" id="KW-0560">Oxidoreductase</keyword>
<comment type="cofactor">
    <cofactor evidence="1 9">
        <name>FAD</name>
        <dbReference type="ChEBI" id="CHEBI:57692"/>
    </cofactor>
</comment>
<comment type="subcellular location">
    <subcellularLocation>
        <location evidence="9">Membrane</location>
        <topology evidence="9">Multi-pass membrane protein</topology>
    </subcellularLocation>
</comment>
<protein>
    <recommendedName>
        <fullName evidence="4 9">Squalene monooxygenase</fullName>
        <ecNumber evidence="4 9">1.14.14.17</ecNumber>
    </recommendedName>
</protein>
<evidence type="ECO:0000256" key="5">
    <source>
        <dbReference type="ARBA" id="ARBA00022630"/>
    </source>
</evidence>
<dbReference type="AlphaFoldDB" id="A0A7J7N6U2"/>
<dbReference type="Gene3D" id="3.50.50.60">
    <property type="entry name" value="FAD/NAD(P)-binding domain"/>
    <property type="match status" value="1"/>
</dbReference>
<comment type="catalytic activity">
    <reaction evidence="9">
        <text>squalene + reduced [NADPH--hemoprotein reductase] + O2 = (S)-2,3-epoxysqualene + oxidized [NADPH--hemoprotein reductase] + H2O + H(+)</text>
        <dbReference type="Rhea" id="RHEA:25282"/>
        <dbReference type="Rhea" id="RHEA-COMP:11964"/>
        <dbReference type="Rhea" id="RHEA-COMP:11965"/>
        <dbReference type="ChEBI" id="CHEBI:15377"/>
        <dbReference type="ChEBI" id="CHEBI:15378"/>
        <dbReference type="ChEBI" id="CHEBI:15379"/>
        <dbReference type="ChEBI" id="CHEBI:15440"/>
        <dbReference type="ChEBI" id="CHEBI:15441"/>
        <dbReference type="ChEBI" id="CHEBI:57618"/>
        <dbReference type="ChEBI" id="CHEBI:58210"/>
        <dbReference type="EC" id="1.14.14.17"/>
    </reaction>
</comment>
<sequence>MIKGGNKDGHRVYVIKRDLTEPDRIVGELLQLGGYLKLIELRLEDCVDEIDAQKVLGYALFKDGKNAKLSYPLEKFNYDVFGRSFHNGCFIQRMREKAASLSNALFVKGIVTSLLEENGTIKGVQYKNKAGEEIQAYAPLTIVCDGCFLNLRRSLCSPKVDILSCFVGLILENFELPFPNHGHFVLGDPSPILFNTISSTEVRCLVNVPEKRVLSITNGKMANYSKDYGGFPGIYELYVGHKLRFIFY</sequence>
<keyword evidence="6 9" id="KW-0274">FAD</keyword>
<dbReference type="Pfam" id="PF08491">
    <property type="entry name" value="SE"/>
    <property type="match status" value="1"/>
</dbReference>
<dbReference type="PANTHER" id="PTHR10835:SF0">
    <property type="entry name" value="SQUALENE MONOOXYGENASE"/>
    <property type="match status" value="1"/>
</dbReference>
<dbReference type="GO" id="GO:0016020">
    <property type="term" value="C:membrane"/>
    <property type="evidence" value="ECO:0007669"/>
    <property type="project" value="UniProtKB-SubCell"/>
</dbReference>
<evidence type="ECO:0000256" key="3">
    <source>
        <dbReference type="ARBA" id="ARBA00008802"/>
    </source>
</evidence>
<organism evidence="11 12">
    <name type="scientific">Kingdonia uniflora</name>
    <dbReference type="NCBI Taxonomy" id="39325"/>
    <lineage>
        <taxon>Eukaryota</taxon>
        <taxon>Viridiplantae</taxon>
        <taxon>Streptophyta</taxon>
        <taxon>Embryophyta</taxon>
        <taxon>Tracheophyta</taxon>
        <taxon>Spermatophyta</taxon>
        <taxon>Magnoliopsida</taxon>
        <taxon>Ranunculales</taxon>
        <taxon>Circaeasteraceae</taxon>
        <taxon>Kingdonia</taxon>
    </lineage>
</organism>
<reference evidence="11 12" key="1">
    <citation type="journal article" date="2020" name="IScience">
        <title>Genome Sequencing of the Endangered Kingdonia uniflora (Circaeasteraceae, Ranunculales) Reveals Potential Mechanisms of Evolutionary Specialization.</title>
        <authorList>
            <person name="Sun Y."/>
            <person name="Deng T."/>
            <person name="Zhang A."/>
            <person name="Moore M.J."/>
            <person name="Landis J.B."/>
            <person name="Lin N."/>
            <person name="Zhang H."/>
            <person name="Zhang X."/>
            <person name="Huang J."/>
            <person name="Zhang X."/>
            <person name="Sun H."/>
            <person name="Wang H."/>
        </authorList>
    </citation>
    <scope>NUCLEOTIDE SEQUENCE [LARGE SCALE GENOMIC DNA]</scope>
    <source>
        <strain evidence="11">TB1705</strain>
        <tissue evidence="11">Leaf</tissue>
    </source>
</reference>
<dbReference type="SUPFAM" id="SSF51905">
    <property type="entry name" value="FAD/NAD(P)-binding domain"/>
    <property type="match status" value="1"/>
</dbReference>
<gene>
    <name evidence="11" type="ORF">GIB67_021005</name>
</gene>
<accession>A0A7J7N6U2</accession>
<evidence type="ECO:0000256" key="9">
    <source>
        <dbReference type="RuleBase" id="RU367121"/>
    </source>
</evidence>
<comment type="similarity">
    <text evidence="3 9">Belongs to the squalene monooxygenase family.</text>
</comment>
<comment type="pathway">
    <text evidence="2">Terpene metabolism; lanosterol biosynthesis; lanosterol from farnesyl diphosphate: step 2/3.</text>
</comment>
<keyword evidence="8" id="KW-0472">Membrane</keyword>
<dbReference type="InterPro" id="IPR013698">
    <property type="entry name" value="Squalene_epoxidase"/>
</dbReference>
<name>A0A7J7N6U2_9MAGN</name>
<dbReference type="EC" id="1.14.14.17" evidence="4 9"/>
<dbReference type="UniPathway" id="UPA00767">
    <property type="reaction ID" value="UER00752"/>
</dbReference>
<dbReference type="EMBL" id="JACGCM010001009">
    <property type="protein sequence ID" value="KAF6162856.1"/>
    <property type="molecule type" value="Genomic_DNA"/>
</dbReference>
<evidence type="ECO:0000256" key="2">
    <source>
        <dbReference type="ARBA" id="ARBA00005018"/>
    </source>
</evidence>
<comment type="caution">
    <text evidence="11">The sequence shown here is derived from an EMBL/GenBank/DDBJ whole genome shotgun (WGS) entry which is preliminary data.</text>
</comment>
<evidence type="ECO:0000256" key="4">
    <source>
        <dbReference type="ARBA" id="ARBA00012312"/>
    </source>
</evidence>
<dbReference type="GO" id="GO:0050660">
    <property type="term" value="F:flavin adenine dinucleotide binding"/>
    <property type="evidence" value="ECO:0007669"/>
    <property type="project" value="UniProtKB-UniRule"/>
</dbReference>
<keyword evidence="5 9" id="KW-0285">Flavoprotein</keyword>
<evidence type="ECO:0000256" key="8">
    <source>
        <dbReference type="ARBA" id="ARBA00023136"/>
    </source>
</evidence>
<dbReference type="InterPro" id="IPR040125">
    <property type="entry name" value="Squalene_monox"/>
</dbReference>